<feature type="domain" description="TonB-dependent receptor plug" evidence="15">
    <location>
        <begin position="58"/>
        <end position="162"/>
    </location>
</feature>
<reference evidence="16 17" key="1">
    <citation type="submission" date="2023-07" db="EMBL/GenBank/DDBJ databases">
        <title>Sorghum-associated microbial communities from plants grown in Nebraska, USA.</title>
        <authorList>
            <person name="Schachtman D."/>
        </authorList>
    </citation>
    <scope>NUCLEOTIDE SEQUENCE [LARGE SCALE GENOMIC DNA]</scope>
    <source>
        <strain evidence="16 17">DS1027</strain>
    </source>
</reference>
<keyword evidence="5 11" id="KW-0812">Transmembrane</keyword>
<evidence type="ECO:0000259" key="14">
    <source>
        <dbReference type="Pfam" id="PF00593"/>
    </source>
</evidence>
<evidence type="ECO:0000256" key="5">
    <source>
        <dbReference type="ARBA" id="ARBA00022692"/>
    </source>
</evidence>
<evidence type="ECO:0000256" key="13">
    <source>
        <dbReference type="SAM" id="SignalP"/>
    </source>
</evidence>
<comment type="similarity">
    <text evidence="11 12">Belongs to the TonB-dependent receptor family.</text>
</comment>
<evidence type="ECO:0000256" key="8">
    <source>
        <dbReference type="ARBA" id="ARBA00023077"/>
    </source>
</evidence>
<keyword evidence="4" id="KW-0410">Iron transport</keyword>
<dbReference type="InterPro" id="IPR012910">
    <property type="entry name" value="Plug_dom"/>
</dbReference>
<keyword evidence="7" id="KW-0406">Ion transport</keyword>
<gene>
    <name evidence="16" type="ORF">J2792_002099</name>
</gene>
<feature type="signal peptide" evidence="13">
    <location>
        <begin position="1"/>
        <end position="21"/>
    </location>
</feature>
<proteinExistence type="inferred from homology"/>
<dbReference type="PANTHER" id="PTHR32552:SF81">
    <property type="entry name" value="TONB-DEPENDENT OUTER MEMBRANE RECEPTOR"/>
    <property type="match status" value="1"/>
</dbReference>
<evidence type="ECO:0000313" key="16">
    <source>
        <dbReference type="EMBL" id="MDR6511227.1"/>
    </source>
</evidence>
<dbReference type="EMBL" id="JAVDRD010000004">
    <property type="protein sequence ID" value="MDR6511227.1"/>
    <property type="molecule type" value="Genomic_DNA"/>
</dbReference>
<accession>A0ABU1MLS5</accession>
<dbReference type="Pfam" id="PF07715">
    <property type="entry name" value="Plug"/>
    <property type="match status" value="1"/>
</dbReference>
<keyword evidence="2 11" id="KW-0813">Transport</keyword>
<dbReference type="Gene3D" id="2.170.130.10">
    <property type="entry name" value="TonB-dependent receptor, plug domain"/>
    <property type="match status" value="1"/>
</dbReference>
<dbReference type="PROSITE" id="PS52016">
    <property type="entry name" value="TONB_DEPENDENT_REC_3"/>
    <property type="match status" value="1"/>
</dbReference>
<feature type="domain" description="TonB-dependent receptor-like beta-barrel" evidence="14">
    <location>
        <begin position="306"/>
        <end position="796"/>
    </location>
</feature>
<evidence type="ECO:0000256" key="10">
    <source>
        <dbReference type="ARBA" id="ARBA00023237"/>
    </source>
</evidence>
<dbReference type="InterPro" id="IPR037066">
    <property type="entry name" value="Plug_dom_sf"/>
</dbReference>
<keyword evidence="13" id="KW-0732">Signal</keyword>
<keyword evidence="8 12" id="KW-0798">TonB box</keyword>
<dbReference type="Pfam" id="PF00593">
    <property type="entry name" value="TonB_dep_Rec_b-barrel"/>
    <property type="match status" value="1"/>
</dbReference>
<dbReference type="PANTHER" id="PTHR32552">
    <property type="entry name" value="FERRICHROME IRON RECEPTOR-RELATED"/>
    <property type="match status" value="1"/>
</dbReference>
<sequence length="826" mass="88486">MKLIQTACLISAVALAAPAYAQSTPAPAPAQDAVKTASDDVSMPDIVVTATRDKTLLSKTPIALTAITGDGLRSKGVTNPTALGDQVPGLSIDRTNGLQITIRGVTSTDGTEKGNPSAAFLADGVYLARPQQADVSFMDVDHVEVLKGPQGTLYGRNTTAGVINVITKRPNFERASVEANAGVGNYNAYNADAAFNLPVNDWAAFRLSLNFDTRDNFVKGVANDPNYNNKFRTNISARLQGLFKLGDRGELLLRGGYSRLTGSRDSSVPFSNFYQVGNNPSGGRFAVWAPIGDTRQSLTTPLASANFNAPLTYVNPVDGQTYTSGLSAHQYGGGDQSSFKPNVHDIAYNLDGEFNYDFGGVKATYLGSIRQYEAKENSNVLSGGVNLPGTFNGDYTQQSHELRLASSGDGPLKIQGGLYYFREESRIAFFIYNLVPFAFGNTFIYGFPQHTISSTKGAFTQGTYKVTDALRVTAGIRYTADDLSRYGHTVHLNTLGGQPLVGGQYSIDPNTPAAPGGPTVGSGRSYVNDASVKGRKVTWRLGFDADVLGGLLYGSIATGYKVGGFGDGCSTGGAGQSLVTSQGERCDYSTPGATPGSLKYADQHAIYYEPETLTDYELGFRGRVAPWMKIDTNLFLYDYKNMQLSAVIPINGANQTVTTNAGKARVLGWEFETQFFPMRDLNLTLGVDLTDGHYTQFCPSGVVNGTCAINYAGQKLDRTPATVIYGGVNYTVPVGSGNVVASVYSRYSSAYSVTVFGDTGSYWLKLWTPSRSRTQASLTYNAPNDTWYASAFIKNIENKVSLVTGNATSLTMSDPRTFGVRAGVKF</sequence>
<protein>
    <submittedName>
        <fullName evidence="16">Iron complex outermembrane receptor protein</fullName>
    </submittedName>
</protein>
<comment type="caution">
    <text evidence="16">The sequence shown here is derived from an EMBL/GenBank/DDBJ whole genome shotgun (WGS) entry which is preliminary data.</text>
</comment>
<evidence type="ECO:0000259" key="15">
    <source>
        <dbReference type="Pfam" id="PF07715"/>
    </source>
</evidence>
<dbReference type="InterPro" id="IPR000531">
    <property type="entry name" value="Beta-barrel_TonB"/>
</dbReference>
<evidence type="ECO:0000256" key="9">
    <source>
        <dbReference type="ARBA" id="ARBA00023136"/>
    </source>
</evidence>
<evidence type="ECO:0000256" key="11">
    <source>
        <dbReference type="PROSITE-ProRule" id="PRU01360"/>
    </source>
</evidence>
<evidence type="ECO:0000256" key="12">
    <source>
        <dbReference type="RuleBase" id="RU003357"/>
    </source>
</evidence>
<keyword evidence="16" id="KW-0675">Receptor</keyword>
<evidence type="ECO:0000256" key="4">
    <source>
        <dbReference type="ARBA" id="ARBA00022496"/>
    </source>
</evidence>
<comment type="subcellular location">
    <subcellularLocation>
        <location evidence="1 11">Cell outer membrane</location>
        <topology evidence="1 11">Multi-pass membrane protein</topology>
    </subcellularLocation>
</comment>
<feature type="chain" id="PRO_5046982636" evidence="13">
    <location>
        <begin position="22"/>
        <end position="826"/>
    </location>
</feature>
<dbReference type="InterPro" id="IPR039426">
    <property type="entry name" value="TonB-dep_rcpt-like"/>
</dbReference>
<name>A0ABU1MLS5_9SPHN</name>
<organism evidence="16 17">
    <name type="scientific">Novosphingobium capsulatum</name>
    <dbReference type="NCBI Taxonomy" id="13688"/>
    <lineage>
        <taxon>Bacteria</taxon>
        <taxon>Pseudomonadati</taxon>
        <taxon>Pseudomonadota</taxon>
        <taxon>Alphaproteobacteria</taxon>
        <taxon>Sphingomonadales</taxon>
        <taxon>Sphingomonadaceae</taxon>
        <taxon>Novosphingobium</taxon>
    </lineage>
</organism>
<keyword evidence="10 11" id="KW-0998">Cell outer membrane</keyword>
<keyword evidence="17" id="KW-1185">Reference proteome</keyword>
<evidence type="ECO:0000256" key="3">
    <source>
        <dbReference type="ARBA" id="ARBA00022452"/>
    </source>
</evidence>
<dbReference type="SUPFAM" id="SSF56935">
    <property type="entry name" value="Porins"/>
    <property type="match status" value="1"/>
</dbReference>
<dbReference type="InterPro" id="IPR036942">
    <property type="entry name" value="Beta-barrel_TonB_sf"/>
</dbReference>
<evidence type="ECO:0000313" key="17">
    <source>
        <dbReference type="Proteomes" id="UP001184150"/>
    </source>
</evidence>
<keyword evidence="9 11" id="KW-0472">Membrane</keyword>
<dbReference type="RefSeq" id="WP_309805152.1">
    <property type="nucleotide sequence ID" value="NZ_JAVDRD010000004.1"/>
</dbReference>
<evidence type="ECO:0000256" key="1">
    <source>
        <dbReference type="ARBA" id="ARBA00004571"/>
    </source>
</evidence>
<evidence type="ECO:0000256" key="2">
    <source>
        <dbReference type="ARBA" id="ARBA00022448"/>
    </source>
</evidence>
<evidence type="ECO:0000256" key="7">
    <source>
        <dbReference type="ARBA" id="ARBA00023065"/>
    </source>
</evidence>
<keyword evidence="3 11" id="KW-1134">Transmembrane beta strand</keyword>
<dbReference type="Proteomes" id="UP001184150">
    <property type="component" value="Unassembled WGS sequence"/>
</dbReference>
<dbReference type="Gene3D" id="2.40.170.20">
    <property type="entry name" value="TonB-dependent receptor, beta-barrel domain"/>
    <property type="match status" value="1"/>
</dbReference>
<keyword evidence="6" id="KW-0408">Iron</keyword>
<evidence type="ECO:0000256" key="6">
    <source>
        <dbReference type="ARBA" id="ARBA00023004"/>
    </source>
</evidence>